<accession>A0A0L7KZD9</accession>
<evidence type="ECO:0000313" key="1">
    <source>
        <dbReference type="EMBL" id="KOB68623.1"/>
    </source>
</evidence>
<dbReference type="Proteomes" id="UP000037510">
    <property type="component" value="Unassembled WGS sequence"/>
</dbReference>
<dbReference type="PROSITE" id="PS51257">
    <property type="entry name" value="PROKAR_LIPOPROTEIN"/>
    <property type="match status" value="1"/>
</dbReference>
<dbReference type="EMBL" id="JTDY01004084">
    <property type="protein sequence ID" value="KOB68623.1"/>
    <property type="molecule type" value="Genomic_DNA"/>
</dbReference>
<gene>
    <name evidence="1" type="ORF">OBRU01_18071</name>
</gene>
<evidence type="ECO:0000313" key="2">
    <source>
        <dbReference type="Proteomes" id="UP000037510"/>
    </source>
</evidence>
<dbReference type="AlphaFoldDB" id="A0A0L7KZD9"/>
<protein>
    <submittedName>
        <fullName evidence="1">Putative pmp22 peroxisomal membrane protein</fullName>
    </submittedName>
</protein>
<sequence length="122" mass="14224">MMRTVSDSLVSQQTTEVGWGNTVIMFALSCMKLSKTSTSSPLKYHSRNRSYFHRGVKFFFKKNLLFTNSITSGGCMALGDMIQQEFEYQSKHIEKRYDWARLGVYDRYLNQRNGLSMPSDFY</sequence>
<name>A0A0L7KZD9_OPEBR</name>
<organism evidence="1 2">
    <name type="scientific">Operophtera brumata</name>
    <name type="common">Winter moth</name>
    <name type="synonym">Phalaena brumata</name>
    <dbReference type="NCBI Taxonomy" id="104452"/>
    <lineage>
        <taxon>Eukaryota</taxon>
        <taxon>Metazoa</taxon>
        <taxon>Ecdysozoa</taxon>
        <taxon>Arthropoda</taxon>
        <taxon>Hexapoda</taxon>
        <taxon>Insecta</taxon>
        <taxon>Pterygota</taxon>
        <taxon>Neoptera</taxon>
        <taxon>Endopterygota</taxon>
        <taxon>Lepidoptera</taxon>
        <taxon>Glossata</taxon>
        <taxon>Ditrysia</taxon>
        <taxon>Geometroidea</taxon>
        <taxon>Geometridae</taxon>
        <taxon>Larentiinae</taxon>
        <taxon>Operophtera</taxon>
    </lineage>
</organism>
<keyword evidence="2" id="KW-1185">Reference proteome</keyword>
<comment type="caution">
    <text evidence="1">The sequence shown here is derived from an EMBL/GenBank/DDBJ whole genome shotgun (WGS) entry which is preliminary data.</text>
</comment>
<reference evidence="1 2" key="1">
    <citation type="journal article" date="2015" name="Genome Biol. Evol.">
        <title>The genome of winter moth (Operophtera brumata) provides a genomic perspective on sexual dimorphism and phenology.</title>
        <authorList>
            <person name="Derks M.F."/>
            <person name="Smit S."/>
            <person name="Salis L."/>
            <person name="Schijlen E."/>
            <person name="Bossers A."/>
            <person name="Mateman C."/>
            <person name="Pijl A.S."/>
            <person name="de Ridder D."/>
            <person name="Groenen M.A."/>
            <person name="Visser M.E."/>
            <person name="Megens H.J."/>
        </authorList>
    </citation>
    <scope>NUCLEOTIDE SEQUENCE [LARGE SCALE GENOMIC DNA]</scope>
    <source>
        <strain evidence="1">WM2013NL</strain>
        <tissue evidence="1">Head and thorax</tissue>
    </source>
</reference>
<proteinExistence type="predicted"/>